<evidence type="ECO:0000256" key="7">
    <source>
        <dbReference type="SAM" id="SignalP"/>
    </source>
</evidence>
<keyword evidence="4 6" id="KW-1133">Transmembrane helix</keyword>
<dbReference type="Pfam" id="PF13520">
    <property type="entry name" value="AA_permease_2"/>
    <property type="match status" value="1"/>
</dbReference>
<feature type="transmembrane region" description="Helical" evidence="6">
    <location>
        <begin position="426"/>
        <end position="447"/>
    </location>
</feature>
<feature type="transmembrane region" description="Helical" evidence="6">
    <location>
        <begin position="592"/>
        <end position="613"/>
    </location>
</feature>
<protein>
    <submittedName>
        <fullName evidence="9">Amino acid permease</fullName>
    </submittedName>
</protein>
<dbReference type="PROSITE" id="PS00218">
    <property type="entry name" value="AMINO_ACID_PERMEASE_1"/>
    <property type="match status" value="1"/>
</dbReference>
<dbReference type="InterPro" id="IPR022013">
    <property type="entry name" value="CBP"/>
</dbReference>
<evidence type="ECO:0000256" key="2">
    <source>
        <dbReference type="ARBA" id="ARBA00022448"/>
    </source>
</evidence>
<feature type="transmembrane region" description="Helical" evidence="6">
    <location>
        <begin position="353"/>
        <end position="375"/>
    </location>
</feature>
<dbReference type="STRING" id="1403190.A0A0F0IAB9"/>
<feature type="transmembrane region" description="Helical" evidence="6">
    <location>
        <begin position="284"/>
        <end position="304"/>
    </location>
</feature>
<sequence>MRFFLVISTLLAVATAAPASTAQNLQDLQNNAAAFTEAKKAAGCDWLACVSSLAGESAACAAAAAELGANPFADAACIASVGTSTVEVDKELLLDRIVKEIHGFSLQALPWADDNGQETDERIEYSTKKVHDWLVENSLSVNPDQERPLREKRSYLFEYFEQNPCFDGSSVDSNSSDVETVLSWEVELENPREAHGPVFFTSPEVNQLSDNWSGTLEMDPDQLHTTSGPPAAQFVMEEGSIQIINSDAQEHFWGALAMNFTITAAPISIGSFLALTIGLGGPPFFFYGFLFIGLGQLVLCLAAAEIASSMPHPLGQAYWVVRLGPQKYNRLAGYILGWLTNVNLPKCRKVTDWSLSASLVFINGAALFVLITLLVRANPKQSATAVFFSNVLPGLASLGACDAATHMTEELELPIRDVPRVMIGSALLNYLVASPTMIIFLFCIVNPEAMLSPVGGQPLIQLLADGYASKVLTAIAGALIVVGFAIGSWAALISWSRLYWSFSRTNGFPFSYFTEKTTDGVPVNALILGTVLTIAIGAIQLGSSTALNAVLGGASLCSGFSWIVVFSFRVWRGNDALDPQRWLNLGKWGRPLSGFAILWNMWTIAWASFPLFLPVTLSSVNWSALS</sequence>
<feature type="chain" id="PRO_5002443012" evidence="7">
    <location>
        <begin position="17"/>
        <end position="626"/>
    </location>
</feature>
<keyword evidence="5 6" id="KW-0472">Membrane</keyword>
<name>A0A0F0IAB9_ASPPU</name>
<dbReference type="OrthoDB" id="2417308at2759"/>
<dbReference type="PANTHER" id="PTHR45649">
    <property type="entry name" value="AMINO-ACID PERMEASE BAT1"/>
    <property type="match status" value="1"/>
</dbReference>
<dbReference type="InterPro" id="IPR004840">
    <property type="entry name" value="Amino_acid_permease_CS"/>
</dbReference>
<comment type="caution">
    <text evidence="9">The sequence shown here is derived from an EMBL/GenBank/DDBJ whole genome shotgun (WGS) entry which is preliminary data.</text>
</comment>
<evidence type="ECO:0000259" key="8">
    <source>
        <dbReference type="Pfam" id="PF12192"/>
    </source>
</evidence>
<dbReference type="Pfam" id="PF12192">
    <property type="entry name" value="CBP"/>
    <property type="match status" value="1"/>
</dbReference>
<evidence type="ECO:0000256" key="3">
    <source>
        <dbReference type="ARBA" id="ARBA00022692"/>
    </source>
</evidence>
<feature type="transmembrane region" description="Helical" evidence="6">
    <location>
        <begin position="521"/>
        <end position="543"/>
    </location>
</feature>
<evidence type="ECO:0000256" key="6">
    <source>
        <dbReference type="SAM" id="Phobius"/>
    </source>
</evidence>
<organism evidence="9 10">
    <name type="scientific">Aspergillus parasiticus (strain ATCC 56775 / NRRL 5862 / SRRC 143 / SU-1)</name>
    <dbReference type="NCBI Taxonomy" id="1403190"/>
    <lineage>
        <taxon>Eukaryota</taxon>
        <taxon>Fungi</taxon>
        <taxon>Dikarya</taxon>
        <taxon>Ascomycota</taxon>
        <taxon>Pezizomycotina</taxon>
        <taxon>Eurotiomycetes</taxon>
        <taxon>Eurotiomycetidae</taxon>
        <taxon>Eurotiales</taxon>
        <taxon>Aspergillaceae</taxon>
        <taxon>Aspergillus</taxon>
        <taxon>Aspergillus subgen. Circumdati</taxon>
    </lineage>
</organism>
<proteinExistence type="predicted"/>
<dbReference type="GO" id="GO:0022857">
    <property type="term" value="F:transmembrane transporter activity"/>
    <property type="evidence" value="ECO:0007669"/>
    <property type="project" value="InterPro"/>
</dbReference>
<dbReference type="GO" id="GO:0006865">
    <property type="term" value="P:amino acid transport"/>
    <property type="evidence" value="ECO:0007669"/>
    <property type="project" value="InterPro"/>
</dbReference>
<evidence type="ECO:0000256" key="5">
    <source>
        <dbReference type="ARBA" id="ARBA00023136"/>
    </source>
</evidence>
<keyword evidence="7" id="KW-0732">Signal</keyword>
<dbReference type="Gene3D" id="1.20.1740.10">
    <property type="entry name" value="Amino acid/polyamine transporter I"/>
    <property type="match status" value="1"/>
</dbReference>
<keyword evidence="3 6" id="KW-0812">Transmembrane</keyword>
<comment type="subcellular location">
    <subcellularLocation>
        <location evidence="1">Membrane</location>
        <topology evidence="1">Multi-pass membrane protein</topology>
    </subcellularLocation>
</comment>
<feature type="transmembrane region" description="Helical" evidence="6">
    <location>
        <begin position="467"/>
        <end position="500"/>
    </location>
</feature>
<gene>
    <name evidence="9" type="ORF">P875_00138550</name>
</gene>
<feature type="signal peptide" evidence="7">
    <location>
        <begin position="1"/>
        <end position="16"/>
    </location>
</feature>
<reference evidence="9 10" key="1">
    <citation type="submission" date="2015-02" db="EMBL/GenBank/DDBJ databases">
        <title>Draft genome sequence of Aspergillus parasiticus SU-1.</title>
        <authorList>
            <person name="Yu J."/>
            <person name="Fedorova N."/>
            <person name="Yin Y."/>
            <person name="Losada L."/>
            <person name="Zafar N."/>
            <person name="Taujale R."/>
            <person name="Ehrlich K.C."/>
            <person name="Bhatnagar D."/>
            <person name="Cleveland T.E."/>
            <person name="Bennett J.W."/>
            <person name="Nierman W.C."/>
        </authorList>
    </citation>
    <scope>NUCLEOTIDE SEQUENCE [LARGE SCALE GENOMIC DNA]</scope>
    <source>
        <strain evidence="10">ATCC 56775 / NRRL 5862 / SRRC 143 / SU-1</strain>
    </source>
</reference>
<evidence type="ECO:0000256" key="1">
    <source>
        <dbReference type="ARBA" id="ARBA00004141"/>
    </source>
</evidence>
<feature type="transmembrane region" description="Helical" evidence="6">
    <location>
        <begin position="252"/>
        <end position="277"/>
    </location>
</feature>
<accession>A0A0F0IAB9</accession>
<dbReference type="InterPro" id="IPR002293">
    <property type="entry name" value="AA/rel_permease1"/>
</dbReference>
<dbReference type="EMBL" id="JZEE01000525">
    <property type="protein sequence ID" value="KJK64066.1"/>
    <property type="molecule type" value="Genomic_DNA"/>
</dbReference>
<dbReference type="AlphaFoldDB" id="A0A0F0IAB9"/>
<dbReference type="Proteomes" id="UP000033540">
    <property type="component" value="Unassembled WGS sequence"/>
</dbReference>
<keyword evidence="2" id="KW-0813">Transport</keyword>
<evidence type="ECO:0000313" key="9">
    <source>
        <dbReference type="EMBL" id="KJK64066.1"/>
    </source>
</evidence>
<dbReference type="PANTHER" id="PTHR45649:SF16">
    <property type="entry name" value="7-KETO 8-AMINOPELARGONIC ACID TRANSPORTER"/>
    <property type="match status" value="1"/>
</dbReference>
<feature type="transmembrane region" description="Helical" evidence="6">
    <location>
        <begin position="549"/>
        <end position="571"/>
    </location>
</feature>
<evidence type="ECO:0000256" key="4">
    <source>
        <dbReference type="ARBA" id="ARBA00022989"/>
    </source>
</evidence>
<dbReference type="GO" id="GO:0016020">
    <property type="term" value="C:membrane"/>
    <property type="evidence" value="ECO:0007669"/>
    <property type="project" value="UniProtKB-SubCell"/>
</dbReference>
<evidence type="ECO:0000313" key="10">
    <source>
        <dbReference type="Proteomes" id="UP000033540"/>
    </source>
</evidence>
<dbReference type="Gene3D" id="1.10.1740.120">
    <property type="match status" value="1"/>
</dbReference>
<feature type="domain" description="Fungal calcium binding protein" evidence="8">
    <location>
        <begin position="22"/>
        <end position="89"/>
    </location>
</feature>